<evidence type="ECO:0008006" key="3">
    <source>
        <dbReference type="Google" id="ProtNLM"/>
    </source>
</evidence>
<protein>
    <recommendedName>
        <fullName evidence="3">DUF1365 domain-containing protein</fullName>
    </recommendedName>
</protein>
<name>A0A518DL07_9BACT</name>
<dbReference type="OrthoDB" id="9778801at2"/>
<dbReference type="PANTHER" id="PTHR33973">
    <property type="entry name" value="OS07G0153300 PROTEIN"/>
    <property type="match status" value="1"/>
</dbReference>
<dbReference type="PANTHER" id="PTHR33973:SF4">
    <property type="entry name" value="OS07G0153300 PROTEIN"/>
    <property type="match status" value="1"/>
</dbReference>
<accession>A0A518DL07</accession>
<keyword evidence="2" id="KW-1185">Reference proteome</keyword>
<dbReference type="RefSeq" id="WP_145048518.1">
    <property type="nucleotide sequence ID" value="NZ_CP036433.1"/>
</dbReference>
<dbReference type="KEGG" id="lcre:Pla8534_02540"/>
<evidence type="ECO:0000313" key="2">
    <source>
        <dbReference type="Proteomes" id="UP000317648"/>
    </source>
</evidence>
<reference evidence="1 2" key="1">
    <citation type="submission" date="2019-02" db="EMBL/GenBank/DDBJ databases">
        <title>Deep-cultivation of Planctomycetes and their phenomic and genomic characterization uncovers novel biology.</title>
        <authorList>
            <person name="Wiegand S."/>
            <person name="Jogler M."/>
            <person name="Boedeker C."/>
            <person name="Pinto D."/>
            <person name="Vollmers J."/>
            <person name="Rivas-Marin E."/>
            <person name="Kohn T."/>
            <person name="Peeters S.H."/>
            <person name="Heuer A."/>
            <person name="Rast P."/>
            <person name="Oberbeckmann S."/>
            <person name="Bunk B."/>
            <person name="Jeske O."/>
            <person name="Meyerdierks A."/>
            <person name="Storesund J.E."/>
            <person name="Kallscheuer N."/>
            <person name="Luecker S."/>
            <person name="Lage O.M."/>
            <person name="Pohl T."/>
            <person name="Merkel B.J."/>
            <person name="Hornburger P."/>
            <person name="Mueller R.-W."/>
            <person name="Bruemmer F."/>
            <person name="Labrenz M."/>
            <person name="Spormann A.M."/>
            <person name="Op den Camp H."/>
            <person name="Overmann J."/>
            <person name="Amann R."/>
            <person name="Jetten M.S.M."/>
            <person name="Mascher T."/>
            <person name="Medema M.H."/>
            <person name="Devos D.P."/>
            <person name="Kaster A.-K."/>
            <person name="Ovreas L."/>
            <person name="Rohde M."/>
            <person name="Galperin M.Y."/>
            <person name="Jogler C."/>
        </authorList>
    </citation>
    <scope>NUCLEOTIDE SEQUENCE [LARGE SCALE GENOMIC DNA]</scope>
    <source>
        <strain evidence="1 2">Pla85_3_4</strain>
    </source>
</reference>
<dbReference type="InterPro" id="IPR010775">
    <property type="entry name" value="DUF1365"/>
</dbReference>
<gene>
    <name evidence="1" type="ORF">Pla8534_02540</name>
</gene>
<proteinExistence type="predicted"/>
<dbReference type="AlphaFoldDB" id="A0A518DL07"/>
<evidence type="ECO:0000313" key="1">
    <source>
        <dbReference type="EMBL" id="QDU92506.1"/>
    </source>
</evidence>
<dbReference type="EMBL" id="CP036433">
    <property type="protein sequence ID" value="QDU92506.1"/>
    <property type="molecule type" value="Genomic_DNA"/>
</dbReference>
<dbReference type="Pfam" id="PF07103">
    <property type="entry name" value="DUF1365"/>
    <property type="match status" value="1"/>
</dbReference>
<sequence length="265" mass="31189">MHSCIYEGTVTHRRREPVDHRFQYRLFMVYLDLDELPSLVGPHGLIASSSQATRSFLRSDHLFDPSLPLADEVRELVREQTGQRPVGPIRLLTQLRCLGYYMSPLNLFYVFDASGRRVEHVLAEVNNTPWNERHVYLLWDGNREGEGDALRFVHDKEFHVSPFMEMEMCYRWKLSAPGENLQIDLTNLQDDRRLFHARMTLQRRELNRPQLRRMTFRYPLMTAQIIAGIHYQALKLWWKKCPVYSHPTKRASSSAPTPKLPTVVR</sequence>
<dbReference type="Proteomes" id="UP000317648">
    <property type="component" value="Chromosome"/>
</dbReference>
<organism evidence="1 2">
    <name type="scientific">Lignipirellula cremea</name>
    <dbReference type="NCBI Taxonomy" id="2528010"/>
    <lineage>
        <taxon>Bacteria</taxon>
        <taxon>Pseudomonadati</taxon>
        <taxon>Planctomycetota</taxon>
        <taxon>Planctomycetia</taxon>
        <taxon>Pirellulales</taxon>
        <taxon>Pirellulaceae</taxon>
        <taxon>Lignipirellula</taxon>
    </lineage>
</organism>